<evidence type="ECO:0000256" key="1">
    <source>
        <dbReference type="SAM" id="Phobius"/>
    </source>
</evidence>
<protein>
    <submittedName>
        <fullName evidence="2">TcpE family conjugal transfer membrane protein</fullName>
    </submittedName>
</protein>
<dbReference type="Pfam" id="PF12648">
    <property type="entry name" value="TcpE"/>
    <property type="match status" value="1"/>
</dbReference>
<comment type="caution">
    <text evidence="2">The sequence shown here is derived from an EMBL/GenBank/DDBJ whole genome shotgun (WGS) entry which is preliminary data.</text>
</comment>
<proteinExistence type="predicted"/>
<keyword evidence="1" id="KW-0812">Transmembrane</keyword>
<dbReference type="EMBL" id="JBHUME010000013">
    <property type="protein sequence ID" value="MFD2614699.1"/>
    <property type="molecule type" value="Genomic_DNA"/>
</dbReference>
<organism evidence="2 3">
    <name type="scientific">Paenibacillus gansuensis</name>
    <dbReference type="NCBI Taxonomy" id="306542"/>
    <lineage>
        <taxon>Bacteria</taxon>
        <taxon>Bacillati</taxon>
        <taxon>Bacillota</taxon>
        <taxon>Bacilli</taxon>
        <taxon>Bacillales</taxon>
        <taxon>Paenibacillaceae</taxon>
        <taxon>Paenibacillus</taxon>
    </lineage>
</organism>
<gene>
    <name evidence="2" type="ORF">ACFSUF_19995</name>
</gene>
<accession>A0ABW5PIL1</accession>
<keyword evidence="1" id="KW-0472">Membrane</keyword>
<feature type="transmembrane region" description="Helical" evidence="1">
    <location>
        <begin position="54"/>
        <end position="72"/>
    </location>
</feature>
<dbReference type="RefSeq" id="WP_377605843.1">
    <property type="nucleotide sequence ID" value="NZ_JBHUME010000013.1"/>
</dbReference>
<sequence length="151" mass="18261">MGEEHRWENLQFLSRLIMSERNDTPRITVSNYTKIWNLDWVVYALEGKKLPIPANLRVIGIFVACEFLFWILGNTLLFFFPKVYSIFLFPIGATWLIAKQKLDGKAPHKWLFGMIQFWMRPKYLHRYQKFIHTKHYVYGSKVIYRTRRERA</sequence>
<name>A0ABW5PIL1_9BACL</name>
<reference evidence="3" key="1">
    <citation type="journal article" date="2019" name="Int. J. Syst. Evol. Microbiol.">
        <title>The Global Catalogue of Microorganisms (GCM) 10K type strain sequencing project: providing services to taxonomists for standard genome sequencing and annotation.</title>
        <authorList>
            <consortium name="The Broad Institute Genomics Platform"/>
            <consortium name="The Broad Institute Genome Sequencing Center for Infectious Disease"/>
            <person name="Wu L."/>
            <person name="Ma J."/>
        </authorList>
    </citation>
    <scope>NUCLEOTIDE SEQUENCE [LARGE SCALE GENOMIC DNA]</scope>
    <source>
        <strain evidence="3">KCTC 3950</strain>
    </source>
</reference>
<keyword evidence="3" id="KW-1185">Reference proteome</keyword>
<dbReference type="Proteomes" id="UP001597541">
    <property type="component" value="Unassembled WGS sequence"/>
</dbReference>
<dbReference type="InterPro" id="IPR025608">
    <property type="entry name" value="TcpE"/>
</dbReference>
<keyword evidence="1" id="KW-1133">Transmembrane helix</keyword>
<evidence type="ECO:0000313" key="3">
    <source>
        <dbReference type="Proteomes" id="UP001597541"/>
    </source>
</evidence>
<evidence type="ECO:0000313" key="2">
    <source>
        <dbReference type="EMBL" id="MFD2614699.1"/>
    </source>
</evidence>